<dbReference type="Proteomes" id="UP000008370">
    <property type="component" value="Unassembled WGS sequence"/>
</dbReference>
<dbReference type="GeneID" id="18910867"/>
<evidence type="ECO:0000256" key="1">
    <source>
        <dbReference type="SAM" id="MobiDB-lite"/>
    </source>
</evidence>
<organism evidence="2 3">
    <name type="scientific">Phanerochaete carnosa (strain HHB-10118-sp)</name>
    <name type="common">White-rot fungus</name>
    <name type="synonym">Peniophora carnosa</name>
    <dbReference type="NCBI Taxonomy" id="650164"/>
    <lineage>
        <taxon>Eukaryota</taxon>
        <taxon>Fungi</taxon>
        <taxon>Dikarya</taxon>
        <taxon>Basidiomycota</taxon>
        <taxon>Agaricomycotina</taxon>
        <taxon>Agaricomycetes</taxon>
        <taxon>Polyporales</taxon>
        <taxon>Phanerochaetaceae</taxon>
        <taxon>Phanerochaete</taxon>
    </lineage>
</organism>
<name>K5W123_PHACS</name>
<dbReference type="HOGENOM" id="CLU_924715_0_0_1"/>
<sequence length="301" mass="32792">MPIQWTKRSTTRDPCTAFDYGVTPGSVRRVRFAEDSLCSYQEAPAYDSTFDSDVDNISPIPSRHLYRIGEKHLENSLTAMTDGDTETDNGAALSGHDRSRTESPEEKSLDFLFYDREGIETGLLESFASSPDTSSPSTPLSNAFDLMARDVSTRFSTVTLEDPDIGSFSTPLLNRGLPSLSEDSLGIMSDLDDAFREFVDSFKSLKDPVVEAGEYHGTSASVNIEGSVSGGSSLVASSSKGWSGLQYRSPSVRQNKPPPRLFAGRHSRSAILRLTDSRAGLPPVNLNFGSEEEEPVKPRCA</sequence>
<dbReference type="OrthoDB" id="10649331at2759"/>
<dbReference type="KEGG" id="pco:PHACADRAFT_192696"/>
<dbReference type="AlphaFoldDB" id="K5W123"/>
<dbReference type="EMBL" id="JH930470">
    <property type="protein sequence ID" value="EKM57548.1"/>
    <property type="molecule type" value="Genomic_DNA"/>
</dbReference>
<keyword evidence="3" id="KW-1185">Reference proteome</keyword>
<reference evidence="2 3" key="1">
    <citation type="journal article" date="2012" name="BMC Genomics">
        <title>Comparative genomics of the white-rot fungi, Phanerochaete carnosa and P. chrysosporium, to elucidate the genetic basis of the distinct wood types they colonize.</title>
        <authorList>
            <person name="Suzuki H."/>
            <person name="MacDonald J."/>
            <person name="Syed K."/>
            <person name="Salamov A."/>
            <person name="Hori C."/>
            <person name="Aerts A."/>
            <person name="Henrissat B."/>
            <person name="Wiebenga A."/>
            <person name="vanKuyk P.A."/>
            <person name="Barry K."/>
            <person name="Lindquist E."/>
            <person name="LaButti K."/>
            <person name="Lapidus A."/>
            <person name="Lucas S."/>
            <person name="Coutinho P."/>
            <person name="Gong Y."/>
            <person name="Samejima M."/>
            <person name="Mahadevan R."/>
            <person name="Abou-Zaid M."/>
            <person name="de Vries R.P."/>
            <person name="Igarashi K."/>
            <person name="Yadav J.S."/>
            <person name="Grigoriev I.V."/>
            <person name="Master E.R."/>
        </authorList>
    </citation>
    <scope>NUCLEOTIDE SEQUENCE [LARGE SCALE GENOMIC DNA]</scope>
    <source>
        <strain evidence="2 3">HHB-10118-sp</strain>
    </source>
</reference>
<dbReference type="RefSeq" id="XP_007392896.1">
    <property type="nucleotide sequence ID" value="XM_007392834.1"/>
</dbReference>
<protein>
    <submittedName>
        <fullName evidence="2">Uncharacterized protein</fullName>
    </submittedName>
</protein>
<proteinExistence type="predicted"/>
<feature type="region of interest" description="Disordered" evidence="1">
    <location>
        <begin position="241"/>
        <end position="266"/>
    </location>
</feature>
<evidence type="ECO:0000313" key="2">
    <source>
        <dbReference type="EMBL" id="EKM57548.1"/>
    </source>
</evidence>
<feature type="compositionally biased region" description="Basic and acidic residues" evidence="1">
    <location>
        <begin position="95"/>
        <end position="107"/>
    </location>
</feature>
<dbReference type="InParanoid" id="K5W123"/>
<evidence type="ECO:0000313" key="3">
    <source>
        <dbReference type="Proteomes" id="UP000008370"/>
    </source>
</evidence>
<feature type="region of interest" description="Disordered" evidence="1">
    <location>
        <begin position="79"/>
        <end position="107"/>
    </location>
</feature>
<accession>K5W123</accession>
<gene>
    <name evidence="2" type="ORF">PHACADRAFT_192696</name>
</gene>